<dbReference type="EMBL" id="CM020619">
    <property type="protein sequence ID" value="KAK1862836.1"/>
    <property type="molecule type" value="Genomic_DNA"/>
</dbReference>
<keyword evidence="2" id="KW-1185">Reference proteome</keyword>
<reference evidence="1" key="1">
    <citation type="submission" date="2019-11" db="EMBL/GenBank/DDBJ databases">
        <title>Nori genome reveals adaptations in red seaweeds to the harsh intertidal environment.</title>
        <authorList>
            <person name="Wang D."/>
            <person name="Mao Y."/>
        </authorList>
    </citation>
    <scope>NUCLEOTIDE SEQUENCE</scope>
    <source>
        <tissue evidence="1">Gametophyte</tissue>
    </source>
</reference>
<proteinExistence type="predicted"/>
<comment type="caution">
    <text evidence="1">The sequence shown here is derived from an EMBL/GenBank/DDBJ whole genome shotgun (WGS) entry which is preliminary data.</text>
</comment>
<dbReference type="Proteomes" id="UP000798662">
    <property type="component" value="Chromosome 2"/>
</dbReference>
<sequence>MDCGPSGTMIAHRTSPVRVAAAVAAAIGMVSAAPTTKAAAVVRQAGCSGSSPPAVRLGYYGSWGANWTCHPTTPALLEAAGDSYTHLAWSFADVGPNLTLVPAATGDEASYATFNTLKATRPGLRTLIAVGGWAFNDDPVKRDRWTRMVATEKTRRAFAASAVEFITQHGFDGVDLDWEYPGAEDRAGRPEDRRNYVALVAEMKIAFNTAVVSGQEPLLTMAVPCGGPYLAAFDLVQLAKHLDWIGAMCYDLAGAWGPAPFTTGSHTNATTIGTAVDAMLASGVPANKIVQGMASYGRAWTLTDPAACASERAPFCKASAAGRAGPCTAEAGALSIYEIDYMLHGGGAGCGGGGGGALAKGTAAGSAWAILDGDQFVSYDTTATAATKIALAQERCMAGTMVWSINMADAKDLYGPAAA</sequence>
<protein>
    <submittedName>
        <fullName evidence="1">Uncharacterized protein</fullName>
    </submittedName>
</protein>
<gene>
    <name evidence="1" type="ORF">I4F81_005403</name>
</gene>
<organism evidence="1 2">
    <name type="scientific">Pyropia yezoensis</name>
    <name type="common">Susabi-nori</name>
    <name type="synonym">Porphyra yezoensis</name>
    <dbReference type="NCBI Taxonomy" id="2788"/>
    <lineage>
        <taxon>Eukaryota</taxon>
        <taxon>Rhodophyta</taxon>
        <taxon>Bangiophyceae</taxon>
        <taxon>Bangiales</taxon>
        <taxon>Bangiaceae</taxon>
        <taxon>Pyropia</taxon>
    </lineage>
</organism>
<name>A0ACC3BZB7_PYRYE</name>
<evidence type="ECO:0000313" key="2">
    <source>
        <dbReference type="Proteomes" id="UP000798662"/>
    </source>
</evidence>
<accession>A0ACC3BZB7</accession>
<evidence type="ECO:0000313" key="1">
    <source>
        <dbReference type="EMBL" id="KAK1862836.1"/>
    </source>
</evidence>